<dbReference type="PANTHER" id="PTHR36985">
    <property type="entry name" value="TRANSLOCATION AND ASSEMBLY MODULE SUBUNIT TAMB"/>
    <property type="match status" value="1"/>
</dbReference>
<feature type="transmembrane region" description="Helical" evidence="5">
    <location>
        <begin position="14"/>
        <end position="37"/>
    </location>
</feature>
<evidence type="ECO:0000256" key="3">
    <source>
        <dbReference type="ARBA" id="ARBA00022989"/>
    </source>
</evidence>
<gene>
    <name evidence="7" type="ORF">CWE06_09480</name>
</gene>
<evidence type="ECO:0000256" key="5">
    <source>
        <dbReference type="SAM" id="Phobius"/>
    </source>
</evidence>
<feature type="domain" description="Translocation and assembly module TamB C-terminal" evidence="6">
    <location>
        <begin position="869"/>
        <end position="1204"/>
    </location>
</feature>
<name>A0A432VRA5_9GAMM</name>
<dbReference type="OrthoDB" id="5555605at2"/>
<comment type="subcellular location">
    <subcellularLocation>
        <location evidence="1">Membrane</location>
        <topology evidence="1">Single-pass membrane protein</topology>
    </subcellularLocation>
</comment>
<keyword evidence="2 5" id="KW-0812">Transmembrane</keyword>
<dbReference type="Pfam" id="PF04357">
    <property type="entry name" value="TamB"/>
    <property type="match status" value="1"/>
</dbReference>
<dbReference type="PANTHER" id="PTHR36985:SF1">
    <property type="entry name" value="TRANSLOCATION AND ASSEMBLY MODULE SUBUNIT TAMB"/>
    <property type="match status" value="1"/>
</dbReference>
<evidence type="ECO:0000259" key="6">
    <source>
        <dbReference type="Pfam" id="PF04357"/>
    </source>
</evidence>
<dbReference type="Proteomes" id="UP000288212">
    <property type="component" value="Unassembled WGS sequence"/>
</dbReference>
<keyword evidence="4 5" id="KW-0472">Membrane</keyword>
<accession>A0A432VRA5</accession>
<dbReference type="RefSeq" id="WP_126793490.1">
    <property type="nucleotide sequence ID" value="NZ_PIPI01000007.1"/>
</dbReference>
<evidence type="ECO:0000313" key="7">
    <source>
        <dbReference type="EMBL" id="RUO18821.1"/>
    </source>
</evidence>
<evidence type="ECO:0000313" key="8">
    <source>
        <dbReference type="Proteomes" id="UP000288212"/>
    </source>
</evidence>
<evidence type="ECO:0000256" key="2">
    <source>
        <dbReference type="ARBA" id="ARBA00022692"/>
    </source>
</evidence>
<organism evidence="7 8">
    <name type="scientific">Aliidiomarina haloalkalitolerans</name>
    <dbReference type="NCBI Taxonomy" id="859059"/>
    <lineage>
        <taxon>Bacteria</taxon>
        <taxon>Pseudomonadati</taxon>
        <taxon>Pseudomonadota</taxon>
        <taxon>Gammaproteobacteria</taxon>
        <taxon>Alteromonadales</taxon>
        <taxon>Idiomarinaceae</taxon>
        <taxon>Aliidiomarina</taxon>
    </lineage>
</organism>
<keyword evidence="3 5" id="KW-1133">Transmembrane helix</keyword>
<evidence type="ECO:0000256" key="1">
    <source>
        <dbReference type="ARBA" id="ARBA00004167"/>
    </source>
</evidence>
<sequence>MSALTQNLQRIRRWLLRTVYALFALVLVIATVLTVLLTSQTGTRITFAVGSSFVPGELNYQRVEGVLLRDFTIYDAELTLELENADPVTLSFERFNLRWRPWELLDKQLHIRNIDLTNAVLQLPSSEEDVVSESELFPIELPEIIFPLQVRVDQSRIDNFTVLTGDNRIEVTRAQLRARTRGDALHIHSASVTLPDLHVQLHGQITPQGDYPFRLDNLVRFELPNYGYTTVTGQLSGSREVVQLQQLISGFVTSELNLEVRQPLTADLTWQGEIRAMQSQAGAIIPELDWARLELQGEGSLSHIAGEFSVQAQHQEFGEVVINSQAQYRDLSASLDTLFIRAEQLGLLLDWQGEAELTPGATSDDPIAISLDMGGPLQYQDYINADVQINFRGSNEHADILRFHAQQEEFRFTVAGNADWRDIPSWNLSLIVDPVDVGFYLPEFPGFASIELVSEGTWGEEPDLHIDIATLSADLLDKRLQGAGDIRLRGSQVDLSDIALQWGESTVRLNSEINLSTGVVQATLHGENLEWEEWAINELAVSDLALQWDFETLPTGQIKLAGLTQHQQTLVEQLAVELTQGSGQPHQVDVQLQVPETELVFVASGEWLDQVWRGSINDIQINHDEFGRYRLDRPGRGRFGSDRIDLAEICINHSERAAGVCIGADWDLNRQLGQMNLNAEQLQLELIQAFLPDIVELEGEVSAFLALLLQPDQVDIEGSVTLSDSVVRVPQQDIEVALAAGEILQIRGDERFIQSQVNLRTRNPEGEVSGEIVVHDFLQQSRLEGQLNIALPDLGFVSLMLPQLQGVEGQLTGDLLIGGSLQQPVLQGELSLADAAGEIPAAGVAVNNLNVNIVAPGDLNEPFSLTANARSGDGHVEVTGSYYLLDQVGRLEVRGEQFLAIQTRDIRVVITPNLELNYSPDSIVVRGDVTIPSALISPPDFETIDTASRDTVIIANEETVFRLDDDILPIDANVQVTLGNDVRVEAFGFAGQLTGRLRIIEAPNQPTSAVGNINVATGRYEIFGQPLDIERGNLIFTGGAVDNPGLDLRVTRAIDTENVTVGARIGGSLREPNVNFFSNPAMQDSMILSYLILGRAPGEGSGEQSLYAQAALALGMRGGNFIGEQLGQAIGVDEIMLDSTGENMENAALYIGKHLSSRLYIRYGIGLVEPVNTFFIRYRLRDNLNFESRSDGEHSGADIFYTIER</sequence>
<comment type="caution">
    <text evidence="7">The sequence shown here is derived from an EMBL/GenBank/DDBJ whole genome shotgun (WGS) entry which is preliminary data.</text>
</comment>
<proteinExistence type="predicted"/>
<dbReference type="GO" id="GO:0005886">
    <property type="term" value="C:plasma membrane"/>
    <property type="evidence" value="ECO:0007669"/>
    <property type="project" value="InterPro"/>
</dbReference>
<keyword evidence="8" id="KW-1185">Reference proteome</keyword>
<dbReference type="EMBL" id="PIPI01000007">
    <property type="protein sequence ID" value="RUO18821.1"/>
    <property type="molecule type" value="Genomic_DNA"/>
</dbReference>
<dbReference type="AlphaFoldDB" id="A0A432VRA5"/>
<evidence type="ECO:0000256" key="4">
    <source>
        <dbReference type="ARBA" id="ARBA00023136"/>
    </source>
</evidence>
<dbReference type="GO" id="GO:0009306">
    <property type="term" value="P:protein secretion"/>
    <property type="evidence" value="ECO:0007669"/>
    <property type="project" value="InterPro"/>
</dbReference>
<dbReference type="InterPro" id="IPR007452">
    <property type="entry name" value="TamB_C"/>
</dbReference>
<reference evidence="7 8" key="1">
    <citation type="journal article" date="2011" name="Front. Microbiol.">
        <title>Genomic signatures of strain selection and enhancement in Bacillus atrophaeus var. globigii, a historical biowarfare simulant.</title>
        <authorList>
            <person name="Gibbons H.S."/>
            <person name="Broomall S.M."/>
            <person name="McNew L.A."/>
            <person name="Daligault H."/>
            <person name="Chapman C."/>
            <person name="Bruce D."/>
            <person name="Karavis M."/>
            <person name="Krepps M."/>
            <person name="McGregor P.A."/>
            <person name="Hong C."/>
            <person name="Park K.H."/>
            <person name="Akmal A."/>
            <person name="Feldman A."/>
            <person name="Lin J.S."/>
            <person name="Chang W.E."/>
            <person name="Higgs B.W."/>
            <person name="Demirev P."/>
            <person name="Lindquist J."/>
            <person name="Liem A."/>
            <person name="Fochler E."/>
            <person name="Read T.D."/>
            <person name="Tapia R."/>
            <person name="Johnson S."/>
            <person name="Bishop-Lilly K.A."/>
            <person name="Detter C."/>
            <person name="Han C."/>
            <person name="Sozhamannan S."/>
            <person name="Rosenzweig C.N."/>
            <person name="Skowronski E.W."/>
        </authorList>
    </citation>
    <scope>NUCLEOTIDE SEQUENCE [LARGE SCALE GENOMIC DNA]</scope>
    <source>
        <strain evidence="7 8">AK5</strain>
    </source>
</reference>
<protein>
    <recommendedName>
        <fullName evidence="6">Translocation and assembly module TamB C-terminal domain-containing protein</fullName>
    </recommendedName>
</protein>